<dbReference type="Proteomes" id="UP000827549">
    <property type="component" value="Chromosome 3"/>
</dbReference>
<dbReference type="AlphaFoldDB" id="A0AAF0YBZ6"/>
<keyword evidence="3" id="KW-1185">Reference proteome</keyword>
<dbReference type="RefSeq" id="XP_062626860.1">
    <property type="nucleotide sequence ID" value="XM_062770876.1"/>
</dbReference>
<evidence type="ECO:0000256" key="1">
    <source>
        <dbReference type="SAM" id="MobiDB-lite"/>
    </source>
</evidence>
<gene>
    <name evidence="2" type="ORF">LOC62_03G004356</name>
</gene>
<dbReference type="EMBL" id="CP086716">
    <property type="protein sequence ID" value="WOO80828.1"/>
    <property type="molecule type" value="Genomic_DNA"/>
</dbReference>
<feature type="compositionally biased region" description="Acidic residues" evidence="1">
    <location>
        <begin position="117"/>
        <end position="136"/>
    </location>
</feature>
<feature type="region of interest" description="Disordered" evidence="1">
    <location>
        <begin position="87"/>
        <end position="136"/>
    </location>
</feature>
<protein>
    <submittedName>
        <fullName evidence="2">Uncharacterized protein</fullName>
    </submittedName>
</protein>
<dbReference type="GeneID" id="87807594"/>
<name>A0AAF0YBZ6_9TREE</name>
<reference evidence="2" key="1">
    <citation type="submission" date="2023-10" db="EMBL/GenBank/DDBJ databases">
        <authorList>
            <person name="Noh H."/>
        </authorList>
    </citation>
    <scope>NUCLEOTIDE SEQUENCE</scope>
    <source>
        <strain evidence="2">DUCC4014</strain>
    </source>
</reference>
<organism evidence="2 3">
    <name type="scientific">Vanrija pseudolonga</name>
    <dbReference type="NCBI Taxonomy" id="143232"/>
    <lineage>
        <taxon>Eukaryota</taxon>
        <taxon>Fungi</taxon>
        <taxon>Dikarya</taxon>
        <taxon>Basidiomycota</taxon>
        <taxon>Agaricomycotina</taxon>
        <taxon>Tremellomycetes</taxon>
        <taxon>Trichosporonales</taxon>
        <taxon>Trichosporonaceae</taxon>
        <taxon>Vanrija</taxon>
    </lineage>
</organism>
<accession>A0AAF0YBZ6</accession>
<proteinExistence type="predicted"/>
<sequence length="136" mass="14847">MSSTTATPRKAGTGKDRWTEEHTKILVRGIINKTMATRKDLYVLEGILGCVDNHGNDRTSKKVVQILETLAAAFNLEKGAVRAGKTTAAASATKRKANGSAAKPAPKKRRGVKVETTEEEWEETEEDDEAEAEFTE</sequence>
<evidence type="ECO:0000313" key="3">
    <source>
        <dbReference type="Proteomes" id="UP000827549"/>
    </source>
</evidence>
<evidence type="ECO:0000313" key="2">
    <source>
        <dbReference type="EMBL" id="WOO80828.1"/>
    </source>
</evidence>